<organism evidence="1">
    <name type="scientific">Lyngbya confervoides BDU141951</name>
    <dbReference type="NCBI Taxonomy" id="1574623"/>
    <lineage>
        <taxon>Bacteria</taxon>
        <taxon>Bacillati</taxon>
        <taxon>Cyanobacteriota</taxon>
        <taxon>Cyanophyceae</taxon>
        <taxon>Oscillatoriophycideae</taxon>
        <taxon>Oscillatoriales</taxon>
        <taxon>Microcoleaceae</taxon>
        <taxon>Lyngbya</taxon>
    </lineage>
</organism>
<accession>A0A0C1UY24</accession>
<proteinExistence type="predicted"/>
<sequence>MTYQTQLRPWCIVRQLPEAKIAVVERFRRYQDADALLQLMRRQTPNSQLTVMFESPTELVPKPAQ</sequence>
<dbReference type="EMBL" id="JTHE02000002">
    <property type="protein sequence ID" value="NEV65950.1"/>
    <property type="molecule type" value="Genomic_DNA"/>
</dbReference>
<protein>
    <submittedName>
        <fullName evidence="1">Uncharacterized protein</fullName>
    </submittedName>
</protein>
<reference evidence="1" key="2">
    <citation type="journal article" date="2015" name="Genome Announc.">
        <title>Draft Genome Sequence of Filamentous Marine Cyanobacterium Lyngbya confervoides Strain BDU141951.</title>
        <authorList>
            <person name="Chandrababunaidu M.M."/>
            <person name="Sen D."/>
            <person name="Tripathy S."/>
        </authorList>
    </citation>
    <scope>NUCLEOTIDE SEQUENCE</scope>
    <source>
        <strain evidence="1">BDU141951</strain>
    </source>
</reference>
<reference evidence="1" key="1">
    <citation type="submission" date="2014-11" db="EMBL/GenBank/DDBJ databases">
        <authorList>
            <person name="Malar M.C."/>
            <person name="Sen D."/>
            <person name="Tripathy S."/>
        </authorList>
    </citation>
    <scope>NUCLEOTIDE SEQUENCE</scope>
    <source>
        <strain evidence="1">BDU141951</strain>
    </source>
</reference>
<reference evidence="1" key="3">
    <citation type="submission" date="2020-02" db="EMBL/GenBank/DDBJ databases">
        <authorList>
            <person name="Sarangi A.N."/>
            <person name="Ghosh S."/>
            <person name="Mukherjee M."/>
            <person name="Tripathy S."/>
        </authorList>
    </citation>
    <scope>NUCLEOTIDE SEQUENCE</scope>
    <source>
        <strain evidence="1">BDU141951</strain>
    </source>
</reference>
<evidence type="ECO:0000313" key="1">
    <source>
        <dbReference type="EMBL" id="NEV65950.1"/>
    </source>
</evidence>
<name>A0A0C1UY24_9CYAN</name>
<comment type="caution">
    <text evidence="1">The sequence shown here is derived from an EMBL/GenBank/DDBJ whole genome shotgun (WGS) entry which is preliminary data.</text>
</comment>
<dbReference type="AlphaFoldDB" id="A0A0C1UY24"/>
<gene>
    <name evidence="1" type="ORF">QQ91_002345</name>
</gene>